<name>A0A372JNR6_9ACTN</name>
<dbReference type="EMBL" id="QURH01000199">
    <property type="protein sequence ID" value="RFU41667.1"/>
    <property type="molecule type" value="Genomic_DNA"/>
</dbReference>
<protein>
    <submittedName>
        <fullName evidence="2">Carboxymuconolactone decarboxylase family protein</fullName>
    </submittedName>
</protein>
<dbReference type="InterPro" id="IPR003779">
    <property type="entry name" value="CMD-like"/>
</dbReference>
<feature type="domain" description="Carboxymuconolactone decarboxylase-like" evidence="1">
    <location>
        <begin position="13"/>
        <end position="99"/>
    </location>
</feature>
<evidence type="ECO:0000259" key="1">
    <source>
        <dbReference type="Pfam" id="PF02627"/>
    </source>
</evidence>
<dbReference type="Gene3D" id="1.20.1290.10">
    <property type="entry name" value="AhpD-like"/>
    <property type="match status" value="1"/>
</dbReference>
<evidence type="ECO:0000313" key="2">
    <source>
        <dbReference type="EMBL" id="RFU41667.1"/>
    </source>
</evidence>
<dbReference type="AlphaFoldDB" id="A0A372JNR6"/>
<proteinExistence type="predicted"/>
<organism evidence="2 3">
    <name type="scientific">Actinomadura logoneensis</name>
    <dbReference type="NCBI Taxonomy" id="2293572"/>
    <lineage>
        <taxon>Bacteria</taxon>
        <taxon>Bacillati</taxon>
        <taxon>Actinomycetota</taxon>
        <taxon>Actinomycetes</taxon>
        <taxon>Streptosporangiales</taxon>
        <taxon>Thermomonosporaceae</taxon>
        <taxon>Actinomadura</taxon>
    </lineage>
</organism>
<gene>
    <name evidence="2" type="ORF">DZF91_10875</name>
</gene>
<evidence type="ECO:0000313" key="3">
    <source>
        <dbReference type="Proteomes" id="UP000261811"/>
    </source>
</evidence>
<sequence>MHARMTNPAYLVPEAGRAIQSLMQAMAKDMADGVVPASTLMLAAMRGSQINGGSACLYADAAEARKAGVTDDQMNAVAAWRQSPFFTDAERAALALAEAATRMNDRSDAAIPDAVWDGLVEHYDERQRATLILWTATSNLFNTINNIINDPAGTTWN</sequence>
<dbReference type="SUPFAM" id="SSF69118">
    <property type="entry name" value="AhpD-like"/>
    <property type="match status" value="1"/>
</dbReference>
<dbReference type="RefSeq" id="WP_117357346.1">
    <property type="nucleotide sequence ID" value="NZ_QURH01000199.1"/>
</dbReference>
<keyword evidence="3" id="KW-1185">Reference proteome</keyword>
<dbReference type="PANTHER" id="PTHR34846">
    <property type="entry name" value="4-CARBOXYMUCONOLACTONE DECARBOXYLASE FAMILY PROTEIN (AFU_ORTHOLOGUE AFUA_6G11590)"/>
    <property type="match status" value="1"/>
</dbReference>
<reference evidence="2 3" key="1">
    <citation type="submission" date="2018-08" db="EMBL/GenBank/DDBJ databases">
        <title>Actinomadura jelena sp. nov., a novel Actinomycete isolated from soil in Chad.</title>
        <authorList>
            <person name="Shi L."/>
        </authorList>
    </citation>
    <scope>NUCLEOTIDE SEQUENCE [LARGE SCALE GENOMIC DNA]</scope>
    <source>
        <strain evidence="2 3">NEAU-G17</strain>
    </source>
</reference>
<dbReference type="OrthoDB" id="331146at2"/>
<dbReference type="Proteomes" id="UP000261811">
    <property type="component" value="Unassembled WGS sequence"/>
</dbReference>
<dbReference type="Pfam" id="PF02627">
    <property type="entry name" value="CMD"/>
    <property type="match status" value="1"/>
</dbReference>
<accession>A0A372JNR6</accession>
<dbReference type="InterPro" id="IPR029032">
    <property type="entry name" value="AhpD-like"/>
</dbReference>
<dbReference type="PANTHER" id="PTHR34846:SF7">
    <property type="entry name" value="BLL7811 PROTEIN"/>
    <property type="match status" value="1"/>
</dbReference>
<comment type="caution">
    <text evidence="2">The sequence shown here is derived from an EMBL/GenBank/DDBJ whole genome shotgun (WGS) entry which is preliminary data.</text>
</comment>
<dbReference type="GO" id="GO:0051920">
    <property type="term" value="F:peroxiredoxin activity"/>
    <property type="evidence" value="ECO:0007669"/>
    <property type="project" value="InterPro"/>
</dbReference>